<comment type="caution">
    <text evidence="1">The sequence shown here is derived from an EMBL/GenBank/DDBJ whole genome shotgun (WGS) entry which is preliminary data.</text>
</comment>
<gene>
    <name evidence="1" type="ORF">P4O66_002836</name>
</gene>
<keyword evidence="2" id="KW-1185">Reference proteome</keyword>
<name>A0AAD8YVM2_9TELE</name>
<evidence type="ECO:0000313" key="2">
    <source>
        <dbReference type="Proteomes" id="UP001239994"/>
    </source>
</evidence>
<dbReference type="AlphaFoldDB" id="A0AAD8YVM2"/>
<proteinExistence type="predicted"/>
<accession>A0AAD8YVM2</accession>
<protein>
    <recommendedName>
        <fullName evidence="3">Major facilitator superfamily (MFS) profile domain-containing protein</fullName>
    </recommendedName>
</protein>
<dbReference type="EMBL" id="JAROKS010000023">
    <property type="protein sequence ID" value="KAK1787334.1"/>
    <property type="molecule type" value="Genomic_DNA"/>
</dbReference>
<evidence type="ECO:0008006" key="3">
    <source>
        <dbReference type="Google" id="ProtNLM"/>
    </source>
</evidence>
<sequence length="99" mass="10912">MDSVHSLSYSWLIFQLTTVKFQFDLVCDSEWKQPFTSTIYFVGVLCGSFFSGQISDRKGLATARGSKPHSSILLSHQTITQAKGGVLNSTAFFNLPSTV</sequence>
<evidence type="ECO:0000313" key="1">
    <source>
        <dbReference type="EMBL" id="KAK1787334.1"/>
    </source>
</evidence>
<reference evidence="1" key="1">
    <citation type="submission" date="2023-03" db="EMBL/GenBank/DDBJ databases">
        <title>Electrophorus voltai genome.</title>
        <authorList>
            <person name="Bian C."/>
        </authorList>
    </citation>
    <scope>NUCLEOTIDE SEQUENCE</scope>
    <source>
        <strain evidence="1">CB-2022</strain>
        <tissue evidence="1">Muscle</tissue>
    </source>
</reference>
<dbReference type="Proteomes" id="UP001239994">
    <property type="component" value="Unassembled WGS sequence"/>
</dbReference>
<organism evidence="1 2">
    <name type="scientific">Electrophorus voltai</name>
    <dbReference type="NCBI Taxonomy" id="2609070"/>
    <lineage>
        <taxon>Eukaryota</taxon>
        <taxon>Metazoa</taxon>
        <taxon>Chordata</taxon>
        <taxon>Craniata</taxon>
        <taxon>Vertebrata</taxon>
        <taxon>Euteleostomi</taxon>
        <taxon>Actinopterygii</taxon>
        <taxon>Neopterygii</taxon>
        <taxon>Teleostei</taxon>
        <taxon>Ostariophysi</taxon>
        <taxon>Gymnotiformes</taxon>
        <taxon>Gymnotoidei</taxon>
        <taxon>Gymnotidae</taxon>
        <taxon>Electrophorus</taxon>
    </lineage>
</organism>